<protein>
    <submittedName>
        <fullName evidence="3">RNA polymerase subunit RPABC4/transcription elongation factor Spt4</fullName>
    </submittedName>
</protein>
<feature type="region of interest" description="Disordered" evidence="2">
    <location>
        <begin position="197"/>
        <end position="232"/>
    </location>
</feature>
<evidence type="ECO:0000256" key="2">
    <source>
        <dbReference type="SAM" id="MobiDB-lite"/>
    </source>
</evidence>
<sequence>MDFLQRIKKGAGKATEKAQSAVEISKINTQIGNIEREMGIYYQRMGQVFYEGYRVSDMSQAETEMMELAKTCDLLQEEKDELRFKIAELRNERLCACGKVVPVEAVFCPYCGLKLEKTPPRKSASGPDRTTEEETASALEKDIILPYEKESDYDHLSPMEEKVAGPLESDRHVRELERERERQLELDRRIRTWKENASADGSDREVRTPDLDTEEAQRTTREREFNYKSPDHEEPAIRTVPCQICTKEIAEGTKWCPHCGSEQI</sequence>
<name>A0ABS4JIV3_9BACL</name>
<evidence type="ECO:0000313" key="4">
    <source>
        <dbReference type="Proteomes" id="UP001519288"/>
    </source>
</evidence>
<dbReference type="Proteomes" id="UP001519288">
    <property type="component" value="Unassembled WGS sequence"/>
</dbReference>
<feature type="coiled-coil region" evidence="1">
    <location>
        <begin position="58"/>
        <end position="92"/>
    </location>
</feature>
<evidence type="ECO:0000256" key="1">
    <source>
        <dbReference type="SAM" id="Coils"/>
    </source>
</evidence>
<reference evidence="3 4" key="1">
    <citation type="submission" date="2021-03" db="EMBL/GenBank/DDBJ databases">
        <title>Genomic Encyclopedia of Type Strains, Phase IV (KMG-IV): sequencing the most valuable type-strain genomes for metagenomic binning, comparative biology and taxonomic classification.</title>
        <authorList>
            <person name="Goeker M."/>
        </authorList>
    </citation>
    <scope>NUCLEOTIDE SEQUENCE [LARGE SCALE GENOMIC DNA]</scope>
    <source>
        <strain evidence="3 4">DSM 26806</strain>
    </source>
</reference>
<keyword evidence="1" id="KW-0175">Coiled coil</keyword>
<keyword evidence="3" id="KW-0648">Protein biosynthesis</keyword>
<comment type="caution">
    <text evidence="3">The sequence shown here is derived from an EMBL/GenBank/DDBJ whole genome shotgun (WGS) entry which is preliminary data.</text>
</comment>
<accession>A0ABS4JIV3</accession>
<dbReference type="EMBL" id="JAGGLD010000004">
    <property type="protein sequence ID" value="MBP2001639.1"/>
    <property type="molecule type" value="Genomic_DNA"/>
</dbReference>
<dbReference type="RefSeq" id="WP_209863303.1">
    <property type="nucleotide sequence ID" value="NZ_JAGGLD010000004.1"/>
</dbReference>
<dbReference type="GO" id="GO:0003746">
    <property type="term" value="F:translation elongation factor activity"/>
    <property type="evidence" value="ECO:0007669"/>
    <property type="project" value="UniProtKB-KW"/>
</dbReference>
<feature type="region of interest" description="Disordered" evidence="2">
    <location>
        <begin position="118"/>
        <end position="144"/>
    </location>
</feature>
<feature type="compositionally biased region" description="Basic and acidic residues" evidence="2">
    <location>
        <begin position="201"/>
        <end position="232"/>
    </location>
</feature>
<evidence type="ECO:0000313" key="3">
    <source>
        <dbReference type="EMBL" id="MBP2001639.1"/>
    </source>
</evidence>
<keyword evidence="4" id="KW-1185">Reference proteome</keyword>
<gene>
    <name evidence="3" type="ORF">J2Z69_002684</name>
</gene>
<proteinExistence type="predicted"/>
<keyword evidence="3" id="KW-0251">Elongation factor</keyword>
<organism evidence="3 4">
    <name type="scientific">Paenibacillus shirakamiensis</name>
    <dbReference type="NCBI Taxonomy" id="1265935"/>
    <lineage>
        <taxon>Bacteria</taxon>
        <taxon>Bacillati</taxon>
        <taxon>Bacillota</taxon>
        <taxon>Bacilli</taxon>
        <taxon>Bacillales</taxon>
        <taxon>Paenibacillaceae</taxon>
        <taxon>Paenibacillus</taxon>
    </lineage>
</organism>